<evidence type="ECO:0000313" key="1">
    <source>
        <dbReference type="EMBL" id="SFL05209.1"/>
    </source>
</evidence>
<sequence length="264" mass="29972">MSVVTSNFKVGLPTNLTAHARLDTAQIDAKSLTSKAIDLSADKPQENIVVSNPELTKLKENAALPNDQDTIRFDKIYELFAHMTEHGDAWGAAMEATQEKVMAHSVLIRDENNRFWADYYQKFSNTPPVAPVKLNEEQVSWITKELKEQGTVINASTEEHFVYFEDKIYTFKPDGSAYVQDQGVPTSEEDRLLGMRRLQELLLDIEENKQGKSLEYWEEIENLSAARADEYFKKAKQISEVIDIKRENLTASQIEPGKSLNVTV</sequence>
<dbReference type="EMBL" id="FOSK01000015">
    <property type="protein sequence ID" value="SFL05209.1"/>
    <property type="molecule type" value="Genomic_DNA"/>
</dbReference>
<keyword evidence="2" id="KW-1185">Reference proteome</keyword>
<gene>
    <name evidence="1" type="ORF">SAMN04488518_11568</name>
</gene>
<dbReference type="RefSeq" id="WP_093523140.1">
    <property type="nucleotide sequence ID" value="NZ_FOSK01000015.1"/>
</dbReference>
<dbReference type="Proteomes" id="UP000199598">
    <property type="component" value="Unassembled WGS sequence"/>
</dbReference>
<comment type="caution">
    <text evidence="1">The sequence shown here is derived from an EMBL/GenBank/DDBJ whole genome shotgun (WGS) entry which is preliminary data.</text>
</comment>
<name>A0A1I4EIW2_9HYPH</name>
<protein>
    <submittedName>
        <fullName evidence="1">Uncharacterized protein</fullName>
    </submittedName>
</protein>
<evidence type="ECO:0000313" key="2">
    <source>
        <dbReference type="Proteomes" id="UP000199598"/>
    </source>
</evidence>
<accession>A0A1I4EIW2</accession>
<organism evidence="1 2">
    <name type="scientific">Pseudovibrio ascidiaceicola</name>
    <dbReference type="NCBI Taxonomy" id="285279"/>
    <lineage>
        <taxon>Bacteria</taxon>
        <taxon>Pseudomonadati</taxon>
        <taxon>Pseudomonadota</taxon>
        <taxon>Alphaproteobacteria</taxon>
        <taxon>Hyphomicrobiales</taxon>
        <taxon>Stappiaceae</taxon>
        <taxon>Pseudovibrio</taxon>
    </lineage>
</organism>
<proteinExistence type="predicted"/>
<reference evidence="1 2" key="1">
    <citation type="submission" date="2016-10" db="EMBL/GenBank/DDBJ databases">
        <authorList>
            <person name="Varghese N."/>
            <person name="Submissions S."/>
        </authorList>
    </citation>
    <scope>NUCLEOTIDE SEQUENCE [LARGE SCALE GENOMIC DNA]</scope>
    <source>
        <strain evidence="1 2">DSM 16392</strain>
    </source>
</reference>